<evidence type="ECO:0008006" key="3">
    <source>
        <dbReference type="Google" id="ProtNLM"/>
    </source>
</evidence>
<dbReference type="InterPro" id="IPR015943">
    <property type="entry name" value="WD40/YVTN_repeat-like_dom_sf"/>
</dbReference>
<keyword evidence="2" id="KW-1185">Reference proteome</keyword>
<gene>
    <name evidence="1" type="ORF">RQ831_00745</name>
</gene>
<protein>
    <recommendedName>
        <fullName evidence="3">PQQ-dependent catabolism-associated beta-propeller protein</fullName>
    </recommendedName>
</protein>
<dbReference type="PANTHER" id="PTHR47197">
    <property type="entry name" value="PROTEIN NIRF"/>
    <property type="match status" value="1"/>
</dbReference>
<evidence type="ECO:0000313" key="1">
    <source>
        <dbReference type="EMBL" id="MDT8329557.1"/>
    </source>
</evidence>
<comment type="caution">
    <text evidence="1">The sequence shown here is derived from an EMBL/GenBank/DDBJ whole genome shotgun (WGS) entry which is preliminary data.</text>
</comment>
<dbReference type="PROSITE" id="PS51318">
    <property type="entry name" value="TAT"/>
    <property type="match status" value="1"/>
</dbReference>
<dbReference type="InterPro" id="IPR011048">
    <property type="entry name" value="Haem_d1_sf"/>
</dbReference>
<dbReference type="EMBL" id="JAVVDO010000001">
    <property type="protein sequence ID" value="MDT8329557.1"/>
    <property type="molecule type" value="Genomic_DNA"/>
</dbReference>
<name>A0ABU3M9G8_9PROT</name>
<dbReference type="Proteomes" id="UP001258945">
    <property type="component" value="Unassembled WGS sequence"/>
</dbReference>
<dbReference type="PANTHER" id="PTHR47197:SF3">
    <property type="entry name" value="DIHYDRO-HEME D1 DEHYDROGENASE"/>
    <property type="match status" value="1"/>
</dbReference>
<accession>A0ABU3M9G8</accession>
<dbReference type="Gene3D" id="2.130.10.10">
    <property type="entry name" value="YVTN repeat-like/Quinoprotein amine dehydrogenase"/>
    <property type="match status" value="2"/>
</dbReference>
<dbReference type="InterPro" id="IPR006311">
    <property type="entry name" value="TAT_signal"/>
</dbReference>
<dbReference type="SUPFAM" id="SSF51004">
    <property type="entry name" value="C-terminal (heme d1) domain of cytochrome cd1-nitrite reductase"/>
    <property type="match status" value="1"/>
</dbReference>
<sequence>MIERRGMLAGGLASMASVAAGLPVGEARAQSGNGGGNGPASLLLVMEKNAGKLAFFDAADGTRVGEVGLPAYPHEFVVDAQGRFAYVGHYGLPSSDKPGEGGHSVVVVDLGERRVARTIDCAPFNRLHGIGLDGQGRLGVLSEGRDTLLILDDPARATRPDRQAATGGRKTHLFSFSRNGERAYVTGLESGTASLVRPHDRGAKPVVTKTGQMPEGNCLSPDGKVFYVGNRRSGTVSVLDAGSMKLRDQRDVGGDPLRLYALPDGRILLADLERESISLLRPDLREIWRLPLGAKPSAASLHPGKAVAFVSLASDEVVAVDLEARRIEQRIRTGAGADVTRLLQQG</sequence>
<reference evidence="1 2" key="1">
    <citation type="journal article" date="2019" name="Microb. Pathog.">
        <title>Comparison of VITEK 2, MALDI-TOF MS, 16S rRNA gene sequencing, and whole-genome sequencing for identification of Roseomonas mucosa.</title>
        <authorList>
            <person name="Rudolph W.W."/>
            <person name="Gunzer F."/>
            <person name="Trauth M."/>
            <person name="Bunk B."/>
            <person name="Bigge R."/>
            <person name="Schrottner P."/>
        </authorList>
    </citation>
    <scope>NUCLEOTIDE SEQUENCE [LARGE SCALE GENOMIC DNA]</scope>
    <source>
        <strain evidence="1 2">DSM 103800</strain>
    </source>
</reference>
<proteinExistence type="predicted"/>
<dbReference type="RefSeq" id="WP_314279418.1">
    <property type="nucleotide sequence ID" value="NZ_JAVVDO010000001.1"/>
</dbReference>
<dbReference type="InterPro" id="IPR051200">
    <property type="entry name" value="Host-pathogen_enzymatic-act"/>
</dbReference>
<evidence type="ECO:0000313" key="2">
    <source>
        <dbReference type="Proteomes" id="UP001258945"/>
    </source>
</evidence>
<organism evidence="1 2">
    <name type="scientific">Roseomonas gilardii</name>
    <dbReference type="NCBI Taxonomy" id="257708"/>
    <lineage>
        <taxon>Bacteria</taxon>
        <taxon>Pseudomonadati</taxon>
        <taxon>Pseudomonadota</taxon>
        <taxon>Alphaproteobacteria</taxon>
        <taxon>Acetobacterales</taxon>
        <taxon>Roseomonadaceae</taxon>
        <taxon>Roseomonas</taxon>
    </lineage>
</organism>